<protein>
    <submittedName>
        <fullName evidence="2">Uncharacterized protein</fullName>
    </submittedName>
</protein>
<keyword evidence="1" id="KW-1133">Transmembrane helix</keyword>
<dbReference type="KEGG" id="kbs:EPA93_25855"/>
<dbReference type="EMBL" id="CP035758">
    <property type="protein sequence ID" value="QBD79220.1"/>
    <property type="molecule type" value="Genomic_DNA"/>
</dbReference>
<proteinExistence type="predicted"/>
<dbReference type="RefSeq" id="WP_129890273.1">
    <property type="nucleotide sequence ID" value="NZ_CP035758.1"/>
</dbReference>
<feature type="transmembrane region" description="Helical" evidence="1">
    <location>
        <begin position="97"/>
        <end position="116"/>
    </location>
</feature>
<gene>
    <name evidence="2" type="ORF">EPA93_25855</name>
</gene>
<evidence type="ECO:0000313" key="3">
    <source>
        <dbReference type="Proteomes" id="UP000290365"/>
    </source>
</evidence>
<dbReference type="Proteomes" id="UP000290365">
    <property type="component" value="Chromosome"/>
</dbReference>
<sequence>MLPEPYTEQDTAPAFPGMSLHDFMERTAVYEHTPVAFPPRLRRAAWLGMGFTLITVSIILLIPVLGTGMRALYFPFMLGALNHFLESYLHWLVASVWIRYVDGALLGSALVLLLLTRNLRQGRLEQQWLAFIQALAGCLNLLLLMSIVLLILPNILLWIISILTVLILVAAFFGVFSPSPRRAS</sequence>
<evidence type="ECO:0000256" key="1">
    <source>
        <dbReference type="SAM" id="Phobius"/>
    </source>
</evidence>
<dbReference type="AlphaFoldDB" id="A0A4P6JV61"/>
<keyword evidence="1" id="KW-0472">Membrane</keyword>
<dbReference type="OrthoDB" id="10017187at2"/>
<feature type="transmembrane region" description="Helical" evidence="1">
    <location>
        <begin position="128"/>
        <end position="149"/>
    </location>
</feature>
<feature type="transmembrane region" description="Helical" evidence="1">
    <location>
        <begin position="155"/>
        <end position="176"/>
    </location>
</feature>
<feature type="transmembrane region" description="Helical" evidence="1">
    <location>
        <begin position="44"/>
        <end position="65"/>
    </location>
</feature>
<name>A0A4P6JV61_KTERU</name>
<keyword evidence="3" id="KW-1185">Reference proteome</keyword>
<accession>A0A4P6JV61</accession>
<organism evidence="2 3">
    <name type="scientific">Ktedonosporobacter rubrisoli</name>
    <dbReference type="NCBI Taxonomy" id="2509675"/>
    <lineage>
        <taxon>Bacteria</taxon>
        <taxon>Bacillati</taxon>
        <taxon>Chloroflexota</taxon>
        <taxon>Ktedonobacteria</taxon>
        <taxon>Ktedonobacterales</taxon>
        <taxon>Ktedonosporobacteraceae</taxon>
        <taxon>Ktedonosporobacter</taxon>
    </lineage>
</organism>
<evidence type="ECO:0000313" key="2">
    <source>
        <dbReference type="EMBL" id="QBD79220.1"/>
    </source>
</evidence>
<reference evidence="2 3" key="1">
    <citation type="submission" date="2019-01" db="EMBL/GenBank/DDBJ databases">
        <title>Ktedonosporobacter rubrisoli SCAWS-G2.</title>
        <authorList>
            <person name="Huang Y."/>
            <person name="Yan B."/>
        </authorList>
    </citation>
    <scope>NUCLEOTIDE SEQUENCE [LARGE SCALE GENOMIC DNA]</scope>
    <source>
        <strain evidence="2 3">SCAWS-G2</strain>
    </source>
</reference>
<keyword evidence="1" id="KW-0812">Transmembrane</keyword>